<protein>
    <submittedName>
        <fullName evidence="2">Uncharacterized protein</fullName>
    </submittedName>
</protein>
<evidence type="ECO:0000313" key="2">
    <source>
        <dbReference type="EMBL" id="BDT63350.1"/>
    </source>
</evidence>
<reference evidence="2" key="1">
    <citation type="submission" date="2022-10" db="EMBL/GenBank/DDBJ databases">
        <title>Genome sequences of endogenous nimaviruses in decapod crustaceans.</title>
        <authorList>
            <person name="Kawato S."/>
            <person name="Nozaki R."/>
            <person name="Kondo H."/>
            <person name="Hirono I."/>
        </authorList>
    </citation>
    <scope>NUCLEOTIDE SEQUENCE</scope>
    <source>
        <strain evidence="2">TUMSAT20210906</strain>
    </source>
</reference>
<dbReference type="EMBL" id="LC738883">
    <property type="protein sequence ID" value="BDT63350.1"/>
    <property type="molecule type" value="Genomic_DNA"/>
</dbReference>
<sequence length="366" mass="42618">MVVASTPISCPKCMNVFTCGGKRSLRFFELRFTCVFSDAPPNLLYFMKSSSVLSKILTFDYNFTPAELSLLLLSLNYESLGKEKIENIDECYYKPFETIKRGERISRFFDNFFKNIANGNYESIVYDGPITEKEDQKKCFEVCKEADKFKTLIRTKNVYCYPLKASSFAIRPTVTKSGAKSIILYSVLFLCNLEENLKGKMMEGKKRKEEEEKEEEEEEKEEEEEEKEEGGREEKGEDFPYCIIYTMDDDLLCSNINFLEDNFCDDYGSEQTLIKFLNNLNSINIFSFRESSSSIPLIFKKVISKNEKYSLLRLILKNSKFKTLSKTSLSFRFASTEFQNSKLTSIHRSILTNNLIDHFILFFYSH</sequence>
<name>A0A9C7C0J0_9VIRU</name>
<feature type="compositionally biased region" description="Acidic residues" evidence="1">
    <location>
        <begin position="211"/>
        <end position="228"/>
    </location>
</feature>
<accession>A0A9C7C0J0</accession>
<feature type="region of interest" description="Disordered" evidence="1">
    <location>
        <begin position="202"/>
        <end position="234"/>
    </location>
</feature>
<proteinExistence type="predicted"/>
<organism evidence="2">
    <name type="scientific">Armadillidium vulgare clopovirus</name>
    <dbReference type="NCBI Taxonomy" id="2984284"/>
    <lineage>
        <taxon>Viruses</taxon>
        <taxon>Viruses incertae sedis</taxon>
        <taxon>Naldaviricetes</taxon>
        <taxon>Nimaviridae</taxon>
    </lineage>
</organism>
<evidence type="ECO:0000256" key="1">
    <source>
        <dbReference type="SAM" id="MobiDB-lite"/>
    </source>
</evidence>